<comment type="caution">
    <text evidence="1">The sequence shown here is derived from an EMBL/GenBank/DDBJ whole genome shotgun (WGS) entry which is preliminary data.</text>
</comment>
<dbReference type="Proteomes" id="UP000314294">
    <property type="component" value="Unassembled WGS sequence"/>
</dbReference>
<dbReference type="EMBL" id="SRLO01000328">
    <property type="protein sequence ID" value="TNN60763.1"/>
    <property type="molecule type" value="Genomic_DNA"/>
</dbReference>
<keyword evidence="2" id="KW-1185">Reference proteome</keyword>
<organism evidence="1 2">
    <name type="scientific">Liparis tanakae</name>
    <name type="common">Tanaka's snailfish</name>
    <dbReference type="NCBI Taxonomy" id="230148"/>
    <lineage>
        <taxon>Eukaryota</taxon>
        <taxon>Metazoa</taxon>
        <taxon>Chordata</taxon>
        <taxon>Craniata</taxon>
        <taxon>Vertebrata</taxon>
        <taxon>Euteleostomi</taxon>
        <taxon>Actinopterygii</taxon>
        <taxon>Neopterygii</taxon>
        <taxon>Teleostei</taxon>
        <taxon>Neoteleostei</taxon>
        <taxon>Acanthomorphata</taxon>
        <taxon>Eupercaria</taxon>
        <taxon>Perciformes</taxon>
        <taxon>Cottioidei</taxon>
        <taxon>Cottales</taxon>
        <taxon>Liparidae</taxon>
        <taxon>Liparis</taxon>
    </lineage>
</organism>
<accession>A0A4Z2H6W2</accession>
<evidence type="ECO:0000313" key="1">
    <source>
        <dbReference type="EMBL" id="TNN60763.1"/>
    </source>
</evidence>
<protein>
    <submittedName>
        <fullName evidence="1">Uncharacterized protein</fullName>
    </submittedName>
</protein>
<proteinExistence type="predicted"/>
<name>A0A4Z2H6W2_9TELE</name>
<evidence type="ECO:0000313" key="2">
    <source>
        <dbReference type="Proteomes" id="UP000314294"/>
    </source>
</evidence>
<sequence>MLMASALLIYRLRFIPVFVFGVSVGGLLSSFAKPPDKYVSETVALDSSGRRVSSPPTRSTQSAVGLLVGLKASGAAAPLAGIQAAQTQDMLCRSQ</sequence>
<gene>
    <name evidence="1" type="ORF">EYF80_029007</name>
</gene>
<dbReference type="AlphaFoldDB" id="A0A4Z2H6W2"/>
<reference evidence="1 2" key="1">
    <citation type="submission" date="2019-03" db="EMBL/GenBank/DDBJ databases">
        <title>First draft genome of Liparis tanakae, snailfish: a comprehensive survey of snailfish specific genes.</title>
        <authorList>
            <person name="Kim W."/>
            <person name="Song I."/>
            <person name="Jeong J.-H."/>
            <person name="Kim D."/>
            <person name="Kim S."/>
            <person name="Ryu S."/>
            <person name="Song J.Y."/>
            <person name="Lee S.K."/>
        </authorList>
    </citation>
    <scope>NUCLEOTIDE SEQUENCE [LARGE SCALE GENOMIC DNA]</scope>
    <source>
        <tissue evidence="1">Muscle</tissue>
    </source>
</reference>